<dbReference type="Pfam" id="PF17886">
    <property type="entry name" value="ArsA_HSP20"/>
    <property type="match status" value="1"/>
</dbReference>
<dbReference type="SUPFAM" id="SSF49764">
    <property type="entry name" value="HSP20-like chaperones"/>
    <property type="match status" value="1"/>
</dbReference>
<dbReference type="EMBL" id="JANKHO010000221">
    <property type="protein sequence ID" value="KAJ3513037.1"/>
    <property type="molecule type" value="Genomic_DNA"/>
</dbReference>
<gene>
    <name evidence="5" type="ORF">NLJ89_g3173</name>
</gene>
<evidence type="ECO:0000313" key="5">
    <source>
        <dbReference type="EMBL" id="KAJ3513037.1"/>
    </source>
</evidence>
<dbReference type="InterPro" id="IPR002068">
    <property type="entry name" value="A-crystallin/Hsp20_dom"/>
</dbReference>
<dbReference type="OrthoDB" id="1431247at2759"/>
<evidence type="ECO:0000256" key="2">
    <source>
        <dbReference type="PROSITE-ProRule" id="PRU00285"/>
    </source>
</evidence>
<dbReference type="InterPro" id="IPR040612">
    <property type="entry name" value="ArsA_HSP20-like"/>
</dbReference>
<keyword evidence="1" id="KW-0346">Stress response</keyword>
<dbReference type="InterPro" id="IPR008978">
    <property type="entry name" value="HSP20-like_chaperone"/>
</dbReference>
<evidence type="ECO:0000256" key="3">
    <source>
        <dbReference type="SAM" id="MobiDB-lite"/>
    </source>
</evidence>
<dbReference type="PANTHER" id="PTHR11527">
    <property type="entry name" value="HEAT-SHOCK PROTEIN 20 FAMILY MEMBER"/>
    <property type="match status" value="1"/>
</dbReference>
<dbReference type="AlphaFoldDB" id="A0A9W8MX33"/>
<reference evidence="5" key="1">
    <citation type="submission" date="2022-07" db="EMBL/GenBank/DDBJ databases">
        <title>Genome Sequence of Agrocybe chaxingu.</title>
        <authorList>
            <person name="Buettner E."/>
        </authorList>
    </citation>
    <scope>NUCLEOTIDE SEQUENCE</scope>
    <source>
        <strain evidence="5">MP-N11</strain>
    </source>
</reference>
<dbReference type="CDD" id="cd06464">
    <property type="entry name" value="ACD_sHsps-like"/>
    <property type="match status" value="1"/>
</dbReference>
<dbReference type="InterPro" id="IPR031107">
    <property type="entry name" value="Small_HSP"/>
</dbReference>
<evidence type="ECO:0000259" key="4">
    <source>
        <dbReference type="PROSITE" id="PS01031"/>
    </source>
</evidence>
<sequence>MSLARQFFREMRPLFRMLEEPLSRPPVYYPRSRRIDPFENFFADTRPAIDIHDQGDKYVVDADLPGVKKEDIQVRVGEDGRSITIEGQVVETNRPPVQTENGAEGSQAAADATAVTKTDDTSTQISSERQFTRNTSFARTVWLPRPIDASNVSAKLNDGVLSITINKAAGMQGTTIPIED</sequence>
<proteinExistence type="inferred from homology"/>
<dbReference type="Gene3D" id="2.60.40.790">
    <property type="match status" value="1"/>
</dbReference>
<accession>A0A9W8MX33</accession>
<protein>
    <recommendedName>
        <fullName evidence="4">SHSP domain-containing protein</fullName>
    </recommendedName>
</protein>
<dbReference type="Proteomes" id="UP001148786">
    <property type="component" value="Unassembled WGS sequence"/>
</dbReference>
<evidence type="ECO:0000313" key="6">
    <source>
        <dbReference type="Proteomes" id="UP001148786"/>
    </source>
</evidence>
<dbReference type="PROSITE" id="PS01031">
    <property type="entry name" value="SHSP"/>
    <property type="match status" value="1"/>
</dbReference>
<organism evidence="5 6">
    <name type="scientific">Agrocybe chaxingu</name>
    <dbReference type="NCBI Taxonomy" id="84603"/>
    <lineage>
        <taxon>Eukaryota</taxon>
        <taxon>Fungi</taxon>
        <taxon>Dikarya</taxon>
        <taxon>Basidiomycota</taxon>
        <taxon>Agaricomycotina</taxon>
        <taxon>Agaricomycetes</taxon>
        <taxon>Agaricomycetidae</taxon>
        <taxon>Agaricales</taxon>
        <taxon>Agaricineae</taxon>
        <taxon>Strophariaceae</taxon>
        <taxon>Agrocybe</taxon>
    </lineage>
</organism>
<feature type="region of interest" description="Disordered" evidence="3">
    <location>
        <begin position="95"/>
        <end position="121"/>
    </location>
</feature>
<keyword evidence="6" id="KW-1185">Reference proteome</keyword>
<name>A0A9W8MX33_9AGAR</name>
<evidence type="ECO:0000256" key="1">
    <source>
        <dbReference type="ARBA" id="ARBA00023016"/>
    </source>
</evidence>
<comment type="similarity">
    <text evidence="2">Belongs to the small heat shock protein (HSP20) family.</text>
</comment>
<comment type="caution">
    <text evidence="5">The sequence shown here is derived from an EMBL/GenBank/DDBJ whole genome shotgun (WGS) entry which is preliminary data.</text>
</comment>
<feature type="domain" description="SHSP" evidence="4">
    <location>
        <begin position="40"/>
        <end position="180"/>
    </location>
</feature>